<dbReference type="PROSITE" id="PS50267">
    <property type="entry name" value="NA_NEUROTRAN_SYMP_3"/>
    <property type="match status" value="1"/>
</dbReference>
<feature type="transmembrane region" description="Helical" evidence="6">
    <location>
        <begin position="90"/>
        <end position="114"/>
    </location>
</feature>
<feature type="transmembrane region" description="Helical" evidence="6">
    <location>
        <begin position="249"/>
        <end position="275"/>
    </location>
</feature>
<dbReference type="RefSeq" id="WP_002012165.1">
    <property type="nucleotide sequence ID" value="NZ_CAKJWQ010000010.1"/>
</dbReference>
<evidence type="ECO:0000313" key="12">
    <source>
        <dbReference type="Proteomes" id="UP000437562"/>
    </source>
</evidence>
<evidence type="ECO:0000313" key="7">
    <source>
        <dbReference type="EMBL" id="OOR06927.1"/>
    </source>
</evidence>
<name>A0A0A0WPK7_BACMY</name>
<reference evidence="7 10" key="1">
    <citation type="submission" date="2017-01" db="EMBL/GenBank/DDBJ databases">
        <title>Bacillus cereus isolates.</title>
        <authorList>
            <person name="Beno S.M."/>
        </authorList>
    </citation>
    <scope>NUCLEOTIDE SEQUENCE [LARGE SCALE GENOMIC DNA]</scope>
    <source>
        <strain evidence="7 10">FSL W7-1108</strain>
    </source>
</reference>
<evidence type="ECO:0000256" key="6">
    <source>
        <dbReference type="SAM" id="Phobius"/>
    </source>
</evidence>
<dbReference type="PRINTS" id="PR00176">
    <property type="entry name" value="NANEUSMPORT"/>
</dbReference>
<organism evidence="9 12">
    <name type="scientific">Bacillus mycoides</name>
    <dbReference type="NCBI Taxonomy" id="1405"/>
    <lineage>
        <taxon>Bacteria</taxon>
        <taxon>Bacillati</taxon>
        <taxon>Bacillota</taxon>
        <taxon>Bacilli</taxon>
        <taxon>Bacillales</taxon>
        <taxon>Bacillaceae</taxon>
        <taxon>Bacillus</taxon>
        <taxon>Bacillus cereus group</taxon>
    </lineage>
</organism>
<dbReference type="NCBIfam" id="NF037979">
    <property type="entry name" value="Na_transp"/>
    <property type="match status" value="1"/>
</dbReference>
<dbReference type="Pfam" id="PF00209">
    <property type="entry name" value="SNF"/>
    <property type="match status" value="2"/>
</dbReference>
<reference evidence="9 12" key="3">
    <citation type="submission" date="2019-10" db="EMBL/GenBank/DDBJ databases">
        <authorList>
            <person name="Karimi E."/>
        </authorList>
    </citation>
    <scope>NUCLEOTIDE SEQUENCE [LARGE SCALE GENOMIC DNA]</scope>
    <source>
        <strain evidence="9">Bacillus sp. 71</strain>
    </source>
</reference>
<comment type="subcellular location">
    <subcellularLocation>
        <location evidence="1">Membrane</location>
        <topology evidence="1">Multi-pass membrane protein</topology>
    </subcellularLocation>
</comment>
<keyword evidence="2" id="KW-0813">Transport</keyword>
<feature type="transmembrane region" description="Helical" evidence="6">
    <location>
        <begin position="35"/>
        <end position="59"/>
    </location>
</feature>
<dbReference type="InterPro" id="IPR000175">
    <property type="entry name" value="Na/ntran_symport"/>
</dbReference>
<evidence type="ECO:0000313" key="8">
    <source>
        <dbReference type="EMBL" id="REF33900.1"/>
    </source>
</evidence>
<gene>
    <name evidence="9" type="primary">yocR</name>
    <name evidence="9" type="ORF">BACI71_30897</name>
    <name evidence="7" type="ORF">BW900_09740</name>
    <name evidence="8" type="ORF">DET55_11161</name>
</gene>
<dbReference type="EMBL" id="QTTY01000011">
    <property type="protein sequence ID" value="REF33900.1"/>
    <property type="molecule type" value="Genomic_DNA"/>
</dbReference>
<dbReference type="Proteomes" id="UP000437562">
    <property type="component" value="Unassembled WGS sequence"/>
</dbReference>
<dbReference type="GO" id="GO:0016020">
    <property type="term" value="C:membrane"/>
    <property type="evidence" value="ECO:0007669"/>
    <property type="project" value="UniProtKB-SubCell"/>
</dbReference>
<dbReference type="CDD" id="cd10336">
    <property type="entry name" value="SLC6sbd_Tyt1-Like"/>
    <property type="match status" value="1"/>
</dbReference>
<feature type="transmembrane region" description="Helical" evidence="6">
    <location>
        <begin position="171"/>
        <end position="192"/>
    </location>
</feature>
<dbReference type="Proteomes" id="UP000190696">
    <property type="component" value="Unassembled WGS sequence"/>
</dbReference>
<evidence type="ECO:0000256" key="3">
    <source>
        <dbReference type="ARBA" id="ARBA00022692"/>
    </source>
</evidence>
<evidence type="ECO:0000256" key="2">
    <source>
        <dbReference type="ARBA" id="ARBA00022448"/>
    </source>
</evidence>
<dbReference type="InterPro" id="IPR047218">
    <property type="entry name" value="YocR/YhdH-like"/>
</dbReference>
<feature type="transmembrane region" description="Helical" evidence="6">
    <location>
        <begin position="140"/>
        <end position="159"/>
    </location>
</feature>
<dbReference type="KEGG" id="bww:bwei_3190"/>
<dbReference type="Proteomes" id="UP000256530">
    <property type="component" value="Unassembled WGS sequence"/>
</dbReference>
<keyword evidence="4 6" id="KW-1133">Transmembrane helix</keyword>
<evidence type="ECO:0000313" key="11">
    <source>
        <dbReference type="Proteomes" id="UP000256530"/>
    </source>
</evidence>
<reference evidence="8 11" key="2">
    <citation type="submission" date="2018-08" db="EMBL/GenBank/DDBJ databases">
        <title>Freshwater and sediment microbial communities from various areas in North America, analyzing microbe dynamics in response to fracking.</title>
        <authorList>
            <person name="Lamendella R."/>
        </authorList>
    </citation>
    <scope>NUCLEOTIDE SEQUENCE [LARGE SCALE GENOMIC DNA]</scope>
    <source>
        <strain evidence="8 11">DB-1</strain>
    </source>
</reference>
<evidence type="ECO:0000256" key="1">
    <source>
        <dbReference type="ARBA" id="ARBA00004141"/>
    </source>
</evidence>
<dbReference type="PANTHER" id="PTHR42948:SF1">
    <property type="entry name" value="TRANSPORTER"/>
    <property type="match status" value="1"/>
</dbReference>
<evidence type="ECO:0000256" key="4">
    <source>
        <dbReference type="ARBA" id="ARBA00022989"/>
    </source>
</evidence>
<proteinExistence type="predicted"/>
<feature type="transmembrane region" description="Helical" evidence="6">
    <location>
        <begin position="295"/>
        <end position="321"/>
    </location>
</feature>
<dbReference type="EMBL" id="CABWMC010000023">
    <property type="protein sequence ID" value="VXC43353.1"/>
    <property type="molecule type" value="Genomic_DNA"/>
</dbReference>
<keyword evidence="3 6" id="KW-0812">Transmembrane</keyword>
<feature type="transmembrane region" description="Helical" evidence="6">
    <location>
        <begin position="420"/>
        <end position="444"/>
    </location>
</feature>
<accession>A0A0A0WPK7</accession>
<sequence>MNSQQWTSKLGFVLAAAGSAIGLGAIWKFPYMAGIGGGGAFFLIFIGFTLLIGLPLLLAEFVIGRSTQKEAVDAYREIAPKTLWPWLGKLGIVTCFILLSFYSVVGGWIILYLWNAITGRLWEGNGAYEATFGEIISNPYLAVGSQLLFILITIFIVSKGVQNGVEKVNKYFMPALFVLFFVLIVRALTLDGAGEGVRFFLQPDFSNVTSEIILYAMGQSFFSLSVGVAVMVTYSSYLPKEESLPRSAFSIVALTLVITLLAGLAIFPVVFAFGMEPSQGPGLLFIVLPAIFSKMAFGKLFFIVFLLLFFFATITSAISMLEISVASLTTKGKSKGKREKMALIVGLLIFVVGVPSALSFGLLSDVKPFGKTIFDLADYAVSNILMPLGVLLVSIFVPLKMKKDVLMKELGVSKNKGYKLFVLWLFLLRYIAPIAIIIVFLNVLGII</sequence>
<feature type="transmembrane region" description="Helical" evidence="6">
    <location>
        <begin position="376"/>
        <end position="399"/>
    </location>
</feature>
<accession>C2PUI4</accession>
<dbReference type="SUPFAM" id="SSF161070">
    <property type="entry name" value="SNF-like"/>
    <property type="match status" value="1"/>
</dbReference>
<feature type="transmembrane region" description="Helical" evidence="6">
    <location>
        <begin position="342"/>
        <end position="364"/>
    </location>
</feature>
<feature type="transmembrane region" description="Helical" evidence="6">
    <location>
        <begin position="12"/>
        <end position="29"/>
    </location>
</feature>
<dbReference type="AlphaFoldDB" id="A0A0A0WPK7"/>
<dbReference type="OMA" id="TIWFVSR"/>
<evidence type="ECO:0000313" key="9">
    <source>
        <dbReference type="EMBL" id="VXC43353.1"/>
    </source>
</evidence>
<dbReference type="InterPro" id="IPR037272">
    <property type="entry name" value="SNS_sf"/>
</dbReference>
<dbReference type="PANTHER" id="PTHR42948">
    <property type="entry name" value="TRANSPORTER"/>
    <property type="match status" value="1"/>
</dbReference>
<feature type="transmembrane region" description="Helical" evidence="6">
    <location>
        <begin position="212"/>
        <end position="237"/>
    </location>
</feature>
<dbReference type="EMBL" id="MUAI01000005">
    <property type="protein sequence ID" value="OOR06927.1"/>
    <property type="molecule type" value="Genomic_DNA"/>
</dbReference>
<evidence type="ECO:0000313" key="10">
    <source>
        <dbReference type="Proteomes" id="UP000190696"/>
    </source>
</evidence>
<protein>
    <submittedName>
        <fullName evidence="8">NSS family neurotransmitter:Na+ symporter</fullName>
    </submittedName>
    <submittedName>
        <fullName evidence="7 9">Sodium-dependent transporter</fullName>
    </submittedName>
</protein>
<accession>A0A653YLQ3</accession>
<evidence type="ECO:0000256" key="5">
    <source>
        <dbReference type="ARBA" id="ARBA00023136"/>
    </source>
</evidence>
<keyword evidence="5 6" id="KW-0472">Membrane</keyword>